<accession>A0A9K3DDJ7</accession>
<protein>
    <submittedName>
        <fullName evidence="2">Uncharacterized protein</fullName>
    </submittedName>
</protein>
<name>A0A9K3DDJ7_9EUKA</name>
<organism evidence="2 3">
    <name type="scientific">Kipferlia bialata</name>
    <dbReference type="NCBI Taxonomy" id="797122"/>
    <lineage>
        <taxon>Eukaryota</taxon>
        <taxon>Metamonada</taxon>
        <taxon>Carpediemonas-like organisms</taxon>
        <taxon>Kipferlia</taxon>
    </lineage>
</organism>
<feature type="non-terminal residue" evidence="2">
    <location>
        <position position="1"/>
    </location>
</feature>
<comment type="caution">
    <text evidence="2">The sequence shown here is derived from an EMBL/GenBank/DDBJ whole genome shotgun (WGS) entry which is preliminary data.</text>
</comment>
<evidence type="ECO:0000256" key="1">
    <source>
        <dbReference type="SAM" id="MobiDB-lite"/>
    </source>
</evidence>
<dbReference type="AlphaFoldDB" id="A0A9K3DDJ7"/>
<evidence type="ECO:0000313" key="2">
    <source>
        <dbReference type="EMBL" id="GIQ92320.1"/>
    </source>
</evidence>
<gene>
    <name evidence="2" type="ORF">KIPB_016016</name>
</gene>
<dbReference type="EMBL" id="BDIP01009426">
    <property type="protein sequence ID" value="GIQ92320.1"/>
    <property type="molecule type" value="Genomic_DNA"/>
</dbReference>
<dbReference type="Proteomes" id="UP000265618">
    <property type="component" value="Unassembled WGS sequence"/>
</dbReference>
<proteinExistence type="predicted"/>
<sequence>MREKQRQHIEQIQEDVVRKETKECSFSPTINEVSRSMAKNATK</sequence>
<feature type="compositionally biased region" description="Polar residues" evidence="1">
    <location>
        <begin position="24"/>
        <end position="43"/>
    </location>
</feature>
<keyword evidence="3" id="KW-1185">Reference proteome</keyword>
<reference evidence="2 3" key="1">
    <citation type="journal article" date="2018" name="PLoS ONE">
        <title>The draft genome of Kipferlia bialata reveals reductive genome evolution in fornicate parasites.</title>
        <authorList>
            <person name="Tanifuji G."/>
            <person name="Takabayashi S."/>
            <person name="Kume K."/>
            <person name="Takagi M."/>
            <person name="Nakayama T."/>
            <person name="Kamikawa R."/>
            <person name="Inagaki Y."/>
            <person name="Hashimoto T."/>
        </authorList>
    </citation>
    <scope>NUCLEOTIDE SEQUENCE [LARGE SCALE GENOMIC DNA]</scope>
    <source>
        <strain evidence="2">NY0173</strain>
    </source>
</reference>
<evidence type="ECO:0000313" key="3">
    <source>
        <dbReference type="Proteomes" id="UP000265618"/>
    </source>
</evidence>
<feature type="region of interest" description="Disordered" evidence="1">
    <location>
        <begin position="18"/>
        <end position="43"/>
    </location>
</feature>